<reference evidence="3 4" key="1">
    <citation type="submission" date="2023-04" db="EMBL/GenBank/DDBJ databases">
        <title>Clostridium tannerae sp. nov., isolated from the fecal material of an alpaca.</title>
        <authorList>
            <person name="Miller S."/>
            <person name="Hendry M."/>
            <person name="King J."/>
            <person name="Sankaranarayanan K."/>
            <person name="Lawson P.A."/>
        </authorList>
    </citation>
    <scope>NUCLEOTIDE SEQUENCE [LARGE SCALE GENOMIC DNA]</scope>
    <source>
        <strain evidence="3 4">A1-XYC3</strain>
    </source>
</reference>
<evidence type="ECO:0000313" key="3">
    <source>
        <dbReference type="EMBL" id="MDW8802581.1"/>
    </source>
</evidence>
<dbReference type="InterPro" id="IPR007253">
    <property type="entry name" value="Cell_wall-bd_2"/>
</dbReference>
<dbReference type="Gene3D" id="1.20.1270.90">
    <property type="entry name" value="AF1782-like"/>
    <property type="match status" value="2"/>
</dbReference>
<keyword evidence="1 2" id="KW-0732">Signal</keyword>
<proteinExistence type="predicted"/>
<feature type="chain" id="PRO_5045607944" evidence="2">
    <location>
        <begin position="31"/>
        <end position="1344"/>
    </location>
</feature>
<dbReference type="PANTHER" id="PTHR30032:SF8">
    <property type="entry name" value="GERMINATION-SPECIFIC N-ACETYLMURAMOYL-L-ALANINE AMIDASE"/>
    <property type="match status" value="1"/>
</dbReference>
<protein>
    <submittedName>
        <fullName evidence="3">Cell wall-binding repeat-containing protein</fullName>
    </submittedName>
</protein>
<keyword evidence="4" id="KW-1185">Reference proteome</keyword>
<evidence type="ECO:0000313" key="4">
    <source>
        <dbReference type="Proteomes" id="UP001281656"/>
    </source>
</evidence>
<accession>A0ABU4JXA9</accession>
<sequence>MSKKDRKVLASGSIISLVLTSALSPNLAYAAVGQVTRTSGADRYATAASVAKSNWASGAKDVVLVSGEGYADAVSASALAKELNAPILLTTSRVLNSDTRSALEALNPENIYVIGGNASISQSVRNNLRYSYNLIELQGRDRYETNIAVAKKMVELGVNADNILLVGGEGFSDALSVAPVAAAKGQILLLGSNDVNSMRPVVNFVKNYGSRVTVVGTSNVINDSIYNKLGAVERVDGGRNRFETNINVLRRFDSELKSDKLYVANASGNGYADALVASALAGKNASPLVLVDELGTDATADAINYVRNKASKTTDLNVVGGTGVVSESTVNAINRAVNPTPNNNGGHTTNGDNSVSSIEPINLIQFDVIFDTDVDEDTAELESNYKVAGTTLDDDNAHAELINNNTVRITLVKDEFDINQGNERTVSIKKGILTEDKSETIESFDKKIEFRDVTAPTVENVSIRGNNKLVVEFSEAVKMPSLSKVASYIKVNGKSLSNYNNNYSEIKEKATNGNETWASKVEFYLPSGLKSGERTVEIEEGDNGVLVDAAGFAVKETEENVSVEDIDTEPEIEDITCSDDGEIRVKFDRPMDTKTAVDEDYYTINDKDIDGAKLELEDDDCTVKITKIDSDILKNNTNVLAITDGVKDAYGNKMDEDTRESFDKEEDETDPSVLSAIVIDSKTLRVQFSEDVRYAYATNEDNYELRDPYNIDLMKKSGVYIRASSDVDEKNKEDTDTYDIKFDRSSYKLNSSEYTLTVENIIDKASEPNKMDDETLTVDGSDDASTNIENIEAFRKSSKEVAIYFDSEMDESSISDIDNYYYINGDGESEDLPEDVDITPSSDNKAVVIDFDDTGKTVYTTSSAPKDEDAVKKIGLRTVQDAAGNDVFIGALSIGGSASSGPKLEEDTFRLYTDDEDVKADFELSTALDTINPADFKISGIKADDADFNGRTVTLTFDEDSTADKIKALGVNAELQIRPSSTDPSEDIAGREIGRDNQKLYYNDIAPETDRDNYSATLTVANGKVTAAEINITMKTPVDNDIVNSYKDDFEFVNSSQGEQLEISSVRQEVVDNINTLVFIVDLDESDVEEGDKIDITVAHDEDDIDIKSEEDRDGKHVKFKPSKDDTKIKVVTAKVVSIDKATLQGSIVEAEKLVETNYTTASWTAMKNQLAEAKEINEKTTLKQIEIDNAKLELDKACTALVNVEVLNKSISAAQALHQENYTVTTWTAVQDKLTAAVALKNEGTQEQVNTVKSELDAAVTALVDISKLKASITAAHTAIDGKKPEDFTDLTKYIAVKDKLAAAELLAAKNDAVKVDVDAVQTQLDKALAELQGKEPITTEVN</sequence>
<dbReference type="RefSeq" id="WP_318798896.1">
    <property type="nucleotide sequence ID" value="NZ_JARUJP010000023.1"/>
</dbReference>
<dbReference type="Gene3D" id="2.60.40.1220">
    <property type="match status" value="4"/>
</dbReference>
<dbReference type="Gene3D" id="3.40.50.12090">
    <property type="match status" value="1"/>
</dbReference>
<gene>
    <name evidence="3" type="ORF">P8V03_15645</name>
</gene>
<dbReference type="InterPro" id="IPR014755">
    <property type="entry name" value="Cu-Rt/internalin_Ig-like"/>
</dbReference>
<evidence type="ECO:0000256" key="1">
    <source>
        <dbReference type="ARBA" id="ARBA00022729"/>
    </source>
</evidence>
<comment type="caution">
    <text evidence="3">The sequence shown here is derived from an EMBL/GenBank/DDBJ whole genome shotgun (WGS) entry which is preliminary data.</text>
</comment>
<dbReference type="InterPro" id="IPR051922">
    <property type="entry name" value="Bact_Sporulation_Assoc"/>
</dbReference>
<organism evidence="3 4">
    <name type="scientific">Clostridium tanneri</name>
    <dbReference type="NCBI Taxonomy" id="3037988"/>
    <lineage>
        <taxon>Bacteria</taxon>
        <taxon>Bacillati</taxon>
        <taxon>Bacillota</taxon>
        <taxon>Clostridia</taxon>
        <taxon>Eubacteriales</taxon>
        <taxon>Clostridiaceae</taxon>
        <taxon>Clostridium</taxon>
    </lineage>
</organism>
<name>A0ABU4JXA9_9CLOT</name>
<dbReference type="EMBL" id="JARUJP010000023">
    <property type="protein sequence ID" value="MDW8802581.1"/>
    <property type="molecule type" value="Genomic_DNA"/>
</dbReference>
<dbReference type="Pfam" id="PF04122">
    <property type="entry name" value="CW_binding_2"/>
    <property type="match status" value="3"/>
</dbReference>
<evidence type="ECO:0000256" key="2">
    <source>
        <dbReference type="SAM" id="SignalP"/>
    </source>
</evidence>
<feature type="signal peptide" evidence="2">
    <location>
        <begin position="1"/>
        <end position="30"/>
    </location>
</feature>
<dbReference type="PANTHER" id="PTHR30032">
    <property type="entry name" value="N-ACETYLMURAMOYL-L-ALANINE AMIDASE-RELATED"/>
    <property type="match status" value="1"/>
</dbReference>
<dbReference type="Proteomes" id="UP001281656">
    <property type="component" value="Unassembled WGS sequence"/>
</dbReference>